<protein>
    <submittedName>
        <fullName evidence="3">Regulator</fullName>
    </submittedName>
</protein>
<gene>
    <name evidence="3" type="ORF">SY84_02495</name>
</gene>
<dbReference type="EMBL" id="CP011389">
    <property type="protein sequence ID" value="AKH16102.1"/>
    <property type="molecule type" value="Genomic_DNA"/>
</dbReference>
<dbReference type="InterPro" id="IPR019248">
    <property type="entry name" value="Glucodextran_C"/>
</dbReference>
<keyword evidence="1" id="KW-0812">Transmembrane</keyword>
<dbReference type="AlphaFoldDB" id="A0A0F7JK84"/>
<dbReference type="Gene3D" id="2.60.40.1190">
    <property type="match status" value="1"/>
</dbReference>
<accession>A0A0F7JK84</accession>
<evidence type="ECO:0000259" key="2">
    <source>
        <dbReference type="Pfam" id="PF09985"/>
    </source>
</evidence>
<keyword evidence="1" id="KW-1133">Transmembrane helix</keyword>
<organism evidence="3 4">
    <name type="scientific">Deinococcus soli</name>
    <name type="common">ex Cha et al. 2016</name>
    <dbReference type="NCBI Taxonomy" id="1309411"/>
    <lineage>
        <taxon>Bacteria</taxon>
        <taxon>Thermotogati</taxon>
        <taxon>Deinococcota</taxon>
        <taxon>Deinococci</taxon>
        <taxon>Deinococcales</taxon>
        <taxon>Deinococcaceae</taxon>
        <taxon>Deinococcus</taxon>
    </lineage>
</organism>
<feature type="transmembrane region" description="Helical" evidence="1">
    <location>
        <begin position="223"/>
        <end position="247"/>
    </location>
</feature>
<keyword evidence="4" id="KW-1185">Reference proteome</keyword>
<feature type="domain" description="Glucodextranase-like C-terminal" evidence="2">
    <location>
        <begin position="18"/>
        <end position="148"/>
    </location>
</feature>
<dbReference type="OrthoDB" id="66266at2"/>
<dbReference type="Pfam" id="PF09985">
    <property type="entry name" value="Glucodextran_C"/>
    <property type="match status" value="1"/>
</dbReference>
<keyword evidence="1" id="KW-0472">Membrane</keyword>
<evidence type="ECO:0000313" key="3">
    <source>
        <dbReference type="EMBL" id="AKH16102.1"/>
    </source>
</evidence>
<evidence type="ECO:0000313" key="4">
    <source>
        <dbReference type="Proteomes" id="UP000034024"/>
    </source>
</evidence>
<sequence>MAASILPGVLALLAPQTRLTDPAADARGDGGYVLPTRPAFTQDMLDLRALDTRGTPQGMQFTVTYGQLGNPWNSPAGFSAGVTDIFVKGALGGQATLGDSGLRTSGGGWQYHLRVSPGGSTLTEVDAQGNERPLAAPTVQVSGTNLIVQTAVPEGRYGYWVTNSVYSPLTRDGVLRPTTAQNPAALQAGRADAPVPVDVMAAPGDTQAYTRGTLAPVGETRDLVGIGLLALGGVGLLITVIATVFVWRRLNPHVRP</sequence>
<dbReference type="KEGG" id="dch:SY84_02495"/>
<dbReference type="SUPFAM" id="SSF49344">
    <property type="entry name" value="CBD9-like"/>
    <property type="match status" value="1"/>
</dbReference>
<reference evidence="3 4" key="1">
    <citation type="submission" date="2015-01" db="EMBL/GenBank/DDBJ databases">
        <title>Deinococcus soli/N5/whole genome sequencing.</title>
        <authorList>
            <person name="Kim M.K."/>
            <person name="Srinivasan S."/>
            <person name="Lee J.-J."/>
        </authorList>
    </citation>
    <scope>NUCLEOTIDE SEQUENCE [LARGE SCALE GENOMIC DNA]</scope>
    <source>
        <strain evidence="3 4">N5</strain>
    </source>
</reference>
<name>A0A0F7JK84_9DEIO</name>
<dbReference type="Proteomes" id="UP000034024">
    <property type="component" value="Chromosome"/>
</dbReference>
<dbReference type="PATRIC" id="fig|1309411.5.peg.522"/>
<evidence type="ECO:0000256" key="1">
    <source>
        <dbReference type="SAM" id="Phobius"/>
    </source>
</evidence>
<proteinExistence type="predicted"/>